<evidence type="ECO:0000256" key="5">
    <source>
        <dbReference type="ARBA" id="ARBA00024934"/>
    </source>
</evidence>
<dbReference type="AlphaFoldDB" id="A0A1D2QQF3"/>
<reference evidence="8 9" key="1">
    <citation type="journal article" date="2016" name="Appl. Environ. Microbiol.">
        <title>Lack of Overt Genome Reduction in the Bryostatin-Producing Bryozoan Symbiont "Candidatus Endobugula sertula".</title>
        <authorList>
            <person name="Miller I.J."/>
            <person name="Vanee N."/>
            <person name="Fong S.S."/>
            <person name="Lim-Fong G.E."/>
            <person name="Kwan J.C."/>
        </authorList>
    </citation>
    <scope>NUCLEOTIDE SEQUENCE [LARGE SCALE GENOMIC DNA]</scope>
    <source>
        <strain evidence="8">AB1-4</strain>
    </source>
</reference>
<keyword evidence="8" id="KW-0282">Flagellum</keyword>
<organism evidence="8 9">
    <name type="scientific">Candidatus Endobugula sertula</name>
    <name type="common">Bugula neritina bacterial symbiont</name>
    <dbReference type="NCBI Taxonomy" id="62101"/>
    <lineage>
        <taxon>Bacteria</taxon>
        <taxon>Pseudomonadati</taxon>
        <taxon>Pseudomonadota</taxon>
        <taxon>Gammaproteobacteria</taxon>
        <taxon>Cellvibrionales</taxon>
        <taxon>Cellvibrionaceae</taxon>
        <taxon>Candidatus Endobugula</taxon>
    </lineage>
</organism>
<comment type="similarity">
    <text evidence="2 6">Belongs to the flagella basal body rod proteins family.</text>
</comment>
<proteinExistence type="inferred from homology"/>
<dbReference type="PANTHER" id="PTHR30435">
    <property type="entry name" value="FLAGELLAR PROTEIN"/>
    <property type="match status" value="1"/>
</dbReference>
<gene>
    <name evidence="8" type="ORF">AB835_07000</name>
</gene>
<evidence type="ECO:0000256" key="4">
    <source>
        <dbReference type="ARBA" id="ARBA00023143"/>
    </source>
</evidence>
<dbReference type="EMBL" id="MDLC01000020">
    <property type="protein sequence ID" value="ODS23802.1"/>
    <property type="molecule type" value="Genomic_DNA"/>
</dbReference>
<keyword evidence="8" id="KW-0966">Cell projection</keyword>
<sequence>MAINFEKALGIHEQALTLRSNRAAVLANNLANADTPGFKAKDIDFQAILRGQVQINEFRTVLQSTHHRHFDGVQEQIAYDTLYRIPQQPSIDGNTVEEQVENAEYMKNSLAFQASFTFLNSKFKGINAAIKGE</sequence>
<comment type="subcellular location">
    <subcellularLocation>
        <location evidence="1 6">Bacterial flagellum basal body</location>
    </subcellularLocation>
</comment>
<dbReference type="Proteomes" id="UP000242502">
    <property type="component" value="Unassembled WGS sequence"/>
</dbReference>
<dbReference type="PIRSF" id="PIRSF002889">
    <property type="entry name" value="Rod_FlgB"/>
    <property type="match status" value="1"/>
</dbReference>
<dbReference type="Pfam" id="PF00460">
    <property type="entry name" value="Flg_bb_rod"/>
    <property type="match status" value="1"/>
</dbReference>
<evidence type="ECO:0000256" key="2">
    <source>
        <dbReference type="ARBA" id="ARBA00009677"/>
    </source>
</evidence>
<comment type="caution">
    <text evidence="8">The sequence shown here is derived from an EMBL/GenBank/DDBJ whole genome shotgun (WGS) entry which is preliminary data.</text>
</comment>
<comment type="subunit">
    <text evidence="6">The basal body constitutes a major portion of the flagellar organelle and consists of a number of rings mounted on a central rod.</text>
</comment>
<feature type="domain" description="Flagellar basal body rod protein N-terminal" evidence="7">
    <location>
        <begin position="11"/>
        <end position="39"/>
    </location>
</feature>
<accession>A0A1D2QQF3</accession>
<evidence type="ECO:0000259" key="7">
    <source>
        <dbReference type="Pfam" id="PF00460"/>
    </source>
</evidence>
<dbReference type="GO" id="GO:0030694">
    <property type="term" value="C:bacterial-type flagellum basal body, rod"/>
    <property type="evidence" value="ECO:0007669"/>
    <property type="project" value="InterPro"/>
</dbReference>
<dbReference type="InterPro" id="IPR006300">
    <property type="entry name" value="FlgB"/>
</dbReference>
<evidence type="ECO:0000256" key="3">
    <source>
        <dbReference type="ARBA" id="ARBA00014376"/>
    </source>
</evidence>
<comment type="function">
    <text evidence="5 6">Structural component of flagellum, the bacterial motility apparatus. Part of the rod structure of flagellar basal body.</text>
</comment>
<dbReference type="PANTHER" id="PTHR30435:SF12">
    <property type="entry name" value="FLAGELLAR BASAL BODY ROD PROTEIN FLGB"/>
    <property type="match status" value="1"/>
</dbReference>
<dbReference type="InterPro" id="IPR001444">
    <property type="entry name" value="Flag_bb_rod_N"/>
</dbReference>
<evidence type="ECO:0000313" key="9">
    <source>
        <dbReference type="Proteomes" id="UP000242502"/>
    </source>
</evidence>
<evidence type="ECO:0000313" key="8">
    <source>
        <dbReference type="EMBL" id="ODS23802.1"/>
    </source>
</evidence>
<keyword evidence="8" id="KW-0969">Cilium</keyword>
<evidence type="ECO:0000256" key="6">
    <source>
        <dbReference type="PIRNR" id="PIRNR002889"/>
    </source>
</evidence>
<dbReference type="NCBIfam" id="TIGR01396">
    <property type="entry name" value="FlgB"/>
    <property type="match status" value="1"/>
</dbReference>
<protein>
    <recommendedName>
        <fullName evidence="3 6">Flagellar basal body rod protein FlgB</fullName>
    </recommendedName>
</protein>
<evidence type="ECO:0000256" key="1">
    <source>
        <dbReference type="ARBA" id="ARBA00004117"/>
    </source>
</evidence>
<name>A0A1D2QQF3_9GAMM</name>
<dbReference type="InterPro" id="IPR019776">
    <property type="entry name" value="Flagellar_basal_body_rod_CS"/>
</dbReference>
<keyword evidence="4 6" id="KW-0975">Bacterial flagellum</keyword>
<dbReference type="PROSITE" id="PS00588">
    <property type="entry name" value="FLAGELLA_BB_ROD"/>
    <property type="match status" value="1"/>
</dbReference>
<dbReference type="STRING" id="62101.AB835_07000"/>
<dbReference type="GO" id="GO:0071978">
    <property type="term" value="P:bacterial-type flagellum-dependent swarming motility"/>
    <property type="evidence" value="ECO:0007669"/>
    <property type="project" value="TreeGrafter"/>
</dbReference>